<dbReference type="InterPro" id="IPR001482">
    <property type="entry name" value="T2SS/T4SS_dom"/>
</dbReference>
<sequence length="551" mass="61760">MAITRKKNLGVLLIEAGIVEPEQLEKALLQQSKSTDGRYIGDILIEADLIDERQRNRFLSQQLHIPTIDLGHFELEESVLTMIPERIVREYNVLPVFKLNNTLNVAIVDPIDPDPINAARNASGLKAEPLIVTSHELQSAIDIYYGMSSFSGFDDTSDIKIEDIDDTRIVQLVDTIIENSARYKASDVHVEPREDNIRVRFRIDGKLVDFQNLPVSISTPLISRIKIMGNMDIAESRRPQDGRILFELDSERLDLRVSTYPTLYGEKTVLRLLNISESLHSLSDLGFEPEMLSLYENMLIGGEGIILVSGPTGSGKTTTLYSTLNKMDKPDANIVTIEDPVEFDLKNINQAQVNRRSGVTFASALRAILRQDPDIIMVGEIRDEETVELAIRAALTGHIVFSTIHTNDAATGFTRLLNWGVEPFLISSTVKGILAQRLVRKLCKDCREKYDATPEELHQFGLEADTSMPFYRSKGCLSCRNTGYRGRVGLFELIQMNNEIADLVMQSSPGHKIREKAVEMGMFTLMYDGLLKSQRGDTSLQEILETIGAET</sequence>
<dbReference type="FunFam" id="3.40.50.300:FF:000398">
    <property type="entry name" value="Type IV pilus assembly ATPase PilB"/>
    <property type="match status" value="1"/>
</dbReference>
<name>A0A381TKN0_9ZZZZ</name>
<evidence type="ECO:0000256" key="1">
    <source>
        <dbReference type="ARBA" id="ARBA00022741"/>
    </source>
</evidence>
<dbReference type="CDD" id="cd01129">
    <property type="entry name" value="PulE-GspE-like"/>
    <property type="match status" value="1"/>
</dbReference>
<keyword evidence="1" id="KW-0547">Nucleotide-binding</keyword>
<reference evidence="4" key="1">
    <citation type="submission" date="2018-05" db="EMBL/GenBank/DDBJ databases">
        <authorList>
            <person name="Lanie J.A."/>
            <person name="Ng W.-L."/>
            <person name="Kazmierczak K.M."/>
            <person name="Andrzejewski T.M."/>
            <person name="Davidsen T.M."/>
            <person name="Wayne K.J."/>
            <person name="Tettelin H."/>
            <person name="Glass J.I."/>
            <person name="Rusch D."/>
            <person name="Podicherti R."/>
            <person name="Tsui H.-C.T."/>
            <person name="Winkler M.E."/>
        </authorList>
    </citation>
    <scope>NUCLEOTIDE SEQUENCE</scope>
</reference>
<accession>A0A381TKN0</accession>
<dbReference type="Pfam" id="PF05157">
    <property type="entry name" value="MshEN"/>
    <property type="match status" value="1"/>
</dbReference>
<dbReference type="EMBL" id="UINC01004679">
    <property type="protein sequence ID" value="SVA16081.1"/>
    <property type="molecule type" value="Genomic_DNA"/>
</dbReference>
<dbReference type="Pfam" id="PF00437">
    <property type="entry name" value="T2SSE"/>
    <property type="match status" value="1"/>
</dbReference>
<dbReference type="Gene3D" id="3.30.300.160">
    <property type="entry name" value="Type II secretion system, protein E, N-terminal domain"/>
    <property type="match status" value="1"/>
</dbReference>
<dbReference type="GO" id="GO:0005886">
    <property type="term" value="C:plasma membrane"/>
    <property type="evidence" value="ECO:0007669"/>
    <property type="project" value="TreeGrafter"/>
</dbReference>
<dbReference type="SUPFAM" id="SSF52540">
    <property type="entry name" value="P-loop containing nucleoside triphosphate hydrolases"/>
    <property type="match status" value="1"/>
</dbReference>
<dbReference type="SUPFAM" id="SSF160246">
    <property type="entry name" value="EspE N-terminal domain-like"/>
    <property type="match status" value="1"/>
</dbReference>
<dbReference type="Gene3D" id="3.40.50.300">
    <property type="entry name" value="P-loop containing nucleotide triphosphate hydrolases"/>
    <property type="match status" value="1"/>
</dbReference>
<dbReference type="AlphaFoldDB" id="A0A381TKN0"/>
<feature type="domain" description="Bacterial type II secretion system protein E" evidence="3">
    <location>
        <begin position="369"/>
        <end position="383"/>
    </location>
</feature>
<organism evidence="4">
    <name type="scientific">marine metagenome</name>
    <dbReference type="NCBI Taxonomy" id="408172"/>
    <lineage>
        <taxon>unclassified sequences</taxon>
        <taxon>metagenomes</taxon>
        <taxon>ecological metagenomes</taxon>
    </lineage>
</organism>
<dbReference type="PANTHER" id="PTHR30258">
    <property type="entry name" value="TYPE II SECRETION SYSTEM PROTEIN GSPE-RELATED"/>
    <property type="match status" value="1"/>
</dbReference>
<keyword evidence="2" id="KW-0067">ATP-binding</keyword>
<gene>
    <name evidence="4" type="ORF">METZ01_LOCUS68935</name>
</gene>
<dbReference type="InterPro" id="IPR037257">
    <property type="entry name" value="T2SS_E_N_sf"/>
</dbReference>
<protein>
    <recommendedName>
        <fullName evidence="3">Bacterial type II secretion system protein E domain-containing protein</fullName>
    </recommendedName>
</protein>
<evidence type="ECO:0000259" key="3">
    <source>
        <dbReference type="PROSITE" id="PS00662"/>
    </source>
</evidence>
<dbReference type="PROSITE" id="PS00662">
    <property type="entry name" value="T2SP_E"/>
    <property type="match status" value="1"/>
</dbReference>
<evidence type="ECO:0000256" key="2">
    <source>
        <dbReference type="ARBA" id="ARBA00022840"/>
    </source>
</evidence>
<dbReference type="Gene3D" id="3.30.450.90">
    <property type="match status" value="1"/>
</dbReference>
<dbReference type="InterPro" id="IPR027417">
    <property type="entry name" value="P-loop_NTPase"/>
</dbReference>
<evidence type="ECO:0000313" key="4">
    <source>
        <dbReference type="EMBL" id="SVA16081.1"/>
    </source>
</evidence>
<dbReference type="InterPro" id="IPR007831">
    <property type="entry name" value="T2SS_GspE_N"/>
</dbReference>
<dbReference type="PANTHER" id="PTHR30258:SF1">
    <property type="entry name" value="PROTEIN TRANSPORT PROTEIN HOFB HOMOLOG"/>
    <property type="match status" value="1"/>
</dbReference>
<proteinExistence type="predicted"/>
<dbReference type="GO" id="GO:0016887">
    <property type="term" value="F:ATP hydrolysis activity"/>
    <property type="evidence" value="ECO:0007669"/>
    <property type="project" value="TreeGrafter"/>
</dbReference>
<dbReference type="GO" id="GO:0005524">
    <property type="term" value="F:ATP binding"/>
    <property type="evidence" value="ECO:0007669"/>
    <property type="project" value="UniProtKB-KW"/>
</dbReference>